<sequence length="149" mass="17964">MKRFYELSEEELLNKEYKWWEREDQSRLILAEIKSEFQLPKEMHQPKKNVILFYTFKGLLMVVAIEILLVILLGAVVYFIAFLPIPLTLGYLKWKHAGFAYNEDYVYNRYLRKFTVHTMVTKKEYLQTTTITQNFLEQRKGVHSYHFAV</sequence>
<accession>A0ABT9ZUA9</accession>
<comment type="caution">
    <text evidence="2">The sequence shown here is derived from an EMBL/GenBank/DDBJ whole genome shotgun (WGS) entry which is preliminary data.</text>
</comment>
<reference evidence="2 3" key="1">
    <citation type="submission" date="2023-07" db="EMBL/GenBank/DDBJ databases">
        <title>Genomic Encyclopedia of Type Strains, Phase IV (KMG-IV): sequencing the most valuable type-strain genomes for metagenomic binning, comparative biology and taxonomic classification.</title>
        <authorList>
            <person name="Goeker M."/>
        </authorList>
    </citation>
    <scope>NUCLEOTIDE SEQUENCE [LARGE SCALE GENOMIC DNA]</scope>
    <source>
        <strain evidence="2 3">DSM 9768</strain>
    </source>
</reference>
<dbReference type="EMBL" id="JAUSUG010000007">
    <property type="protein sequence ID" value="MDQ0254818.1"/>
    <property type="molecule type" value="Genomic_DNA"/>
</dbReference>
<dbReference type="RefSeq" id="WP_307325292.1">
    <property type="nucleotide sequence ID" value="NZ_JAUSUG010000007.1"/>
</dbReference>
<proteinExistence type="predicted"/>
<evidence type="ECO:0000256" key="1">
    <source>
        <dbReference type="SAM" id="Phobius"/>
    </source>
</evidence>
<evidence type="ECO:0000313" key="3">
    <source>
        <dbReference type="Proteomes" id="UP001230005"/>
    </source>
</evidence>
<keyword evidence="3" id="KW-1185">Reference proteome</keyword>
<evidence type="ECO:0000313" key="2">
    <source>
        <dbReference type="EMBL" id="MDQ0254818.1"/>
    </source>
</evidence>
<keyword evidence="1" id="KW-0472">Membrane</keyword>
<keyword evidence="1" id="KW-1133">Transmembrane helix</keyword>
<protein>
    <submittedName>
        <fullName evidence="2">Membrane protein YdbT with pleckstrin-like domain</fullName>
    </submittedName>
</protein>
<keyword evidence="1" id="KW-0812">Transmembrane</keyword>
<gene>
    <name evidence="2" type="ORF">J2S74_002197</name>
</gene>
<dbReference type="Proteomes" id="UP001230005">
    <property type="component" value="Unassembled WGS sequence"/>
</dbReference>
<name>A0ABT9ZUA9_9BACI</name>
<organism evidence="2 3">
    <name type="scientific">Evansella vedderi</name>
    <dbReference type="NCBI Taxonomy" id="38282"/>
    <lineage>
        <taxon>Bacteria</taxon>
        <taxon>Bacillati</taxon>
        <taxon>Bacillota</taxon>
        <taxon>Bacilli</taxon>
        <taxon>Bacillales</taxon>
        <taxon>Bacillaceae</taxon>
        <taxon>Evansella</taxon>
    </lineage>
</organism>
<feature type="transmembrane region" description="Helical" evidence="1">
    <location>
        <begin position="59"/>
        <end position="85"/>
    </location>
</feature>